<dbReference type="Pfam" id="PF00557">
    <property type="entry name" value="Peptidase_M24"/>
    <property type="match status" value="1"/>
</dbReference>
<accession>A0ABV8CNM3</accession>
<dbReference type="SUPFAM" id="SSF53092">
    <property type="entry name" value="Creatinase/prolidase N-terminal domain"/>
    <property type="match status" value="2"/>
</dbReference>
<dbReference type="Pfam" id="PF16189">
    <property type="entry name" value="Creatinase_N_2"/>
    <property type="match status" value="1"/>
</dbReference>
<dbReference type="CDD" id="cd01085">
    <property type="entry name" value="APP"/>
    <property type="match status" value="1"/>
</dbReference>
<name>A0ABV8CNM3_9GAMM</name>
<gene>
    <name evidence="7" type="ORF">ACFOSS_08065</name>
</gene>
<dbReference type="SUPFAM" id="SSF55920">
    <property type="entry name" value="Creatinase/aminopeptidase"/>
    <property type="match status" value="1"/>
</dbReference>
<dbReference type="PANTHER" id="PTHR43763">
    <property type="entry name" value="XAA-PRO AMINOPEPTIDASE 1"/>
    <property type="match status" value="1"/>
</dbReference>
<comment type="similarity">
    <text evidence="1">Belongs to the peptidase M24B family.</text>
</comment>
<evidence type="ECO:0000256" key="2">
    <source>
        <dbReference type="ARBA" id="ARBA00022723"/>
    </source>
</evidence>
<dbReference type="InterPro" id="IPR036005">
    <property type="entry name" value="Creatinase/aminopeptidase-like"/>
</dbReference>
<evidence type="ECO:0000256" key="3">
    <source>
        <dbReference type="ARBA" id="ARBA00022801"/>
    </source>
</evidence>
<dbReference type="InterPro" id="IPR000587">
    <property type="entry name" value="Creatinase_N"/>
</dbReference>
<dbReference type="PANTHER" id="PTHR43763:SF6">
    <property type="entry name" value="XAA-PRO AMINOPEPTIDASE 1"/>
    <property type="match status" value="1"/>
</dbReference>
<keyword evidence="7" id="KW-0645">Protease</keyword>
<evidence type="ECO:0000313" key="8">
    <source>
        <dbReference type="Proteomes" id="UP001595692"/>
    </source>
</evidence>
<keyword evidence="2" id="KW-0479">Metal-binding</keyword>
<protein>
    <submittedName>
        <fullName evidence="7">Aminopeptidase P family protein</fullName>
        <ecNumber evidence="7">3.4.11.-</ecNumber>
    </submittedName>
</protein>
<feature type="domain" description="Peptidase M24" evidence="4">
    <location>
        <begin position="314"/>
        <end position="529"/>
    </location>
</feature>
<proteinExistence type="inferred from homology"/>
<dbReference type="Pfam" id="PF16188">
    <property type="entry name" value="Peptidase_M24_C"/>
    <property type="match status" value="1"/>
</dbReference>
<evidence type="ECO:0000259" key="6">
    <source>
        <dbReference type="Pfam" id="PF16188"/>
    </source>
</evidence>
<dbReference type="Pfam" id="PF01321">
    <property type="entry name" value="Creatinase_N"/>
    <property type="match status" value="1"/>
</dbReference>
<dbReference type="Proteomes" id="UP001595692">
    <property type="component" value="Unassembled WGS sequence"/>
</dbReference>
<evidence type="ECO:0000256" key="1">
    <source>
        <dbReference type="ARBA" id="ARBA00008766"/>
    </source>
</evidence>
<comment type="caution">
    <text evidence="7">The sequence shown here is derived from an EMBL/GenBank/DDBJ whole genome shotgun (WGS) entry which is preliminary data.</text>
</comment>
<dbReference type="Gene3D" id="3.90.230.10">
    <property type="entry name" value="Creatinase/methionine aminopeptidase superfamily"/>
    <property type="match status" value="1"/>
</dbReference>
<dbReference type="RefSeq" id="WP_377151744.1">
    <property type="nucleotide sequence ID" value="NZ_JBHSAF010000007.1"/>
</dbReference>
<keyword evidence="3 7" id="KW-0378">Hydrolase</keyword>
<organism evidence="7 8">
    <name type="scientific">Pseudaeromonas sharmana</name>
    <dbReference type="NCBI Taxonomy" id="328412"/>
    <lineage>
        <taxon>Bacteria</taxon>
        <taxon>Pseudomonadati</taxon>
        <taxon>Pseudomonadota</taxon>
        <taxon>Gammaproteobacteria</taxon>
        <taxon>Aeromonadales</taxon>
        <taxon>Aeromonadaceae</taxon>
        <taxon>Pseudaeromonas</taxon>
    </lineage>
</organism>
<dbReference type="EC" id="3.4.11.-" evidence="7"/>
<reference evidence="8" key="1">
    <citation type="journal article" date="2019" name="Int. J. Syst. Evol. Microbiol.">
        <title>The Global Catalogue of Microorganisms (GCM) 10K type strain sequencing project: providing services to taxonomists for standard genome sequencing and annotation.</title>
        <authorList>
            <consortium name="The Broad Institute Genomics Platform"/>
            <consortium name="The Broad Institute Genome Sequencing Center for Infectious Disease"/>
            <person name="Wu L."/>
            <person name="Ma J."/>
        </authorList>
    </citation>
    <scope>NUCLEOTIDE SEQUENCE [LARGE SCALE GENOMIC DNA]</scope>
    <source>
        <strain evidence="8">CCUG 54939</strain>
    </source>
</reference>
<keyword evidence="7" id="KW-0031">Aminopeptidase</keyword>
<dbReference type="EMBL" id="JBHSAF010000007">
    <property type="protein sequence ID" value="MFC3913416.1"/>
    <property type="molecule type" value="Genomic_DNA"/>
</dbReference>
<dbReference type="InterPro" id="IPR000994">
    <property type="entry name" value="Pept_M24"/>
</dbReference>
<dbReference type="InterPro" id="IPR029149">
    <property type="entry name" value="Creatin/AminoP/Spt16_N"/>
</dbReference>
<evidence type="ECO:0000259" key="4">
    <source>
        <dbReference type="Pfam" id="PF00557"/>
    </source>
</evidence>
<dbReference type="InterPro" id="IPR050422">
    <property type="entry name" value="X-Pro_aminopeptidase_P"/>
</dbReference>
<feature type="domain" description="Creatinase N-terminal" evidence="5">
    <location>
        <begin position="10"/>
        <end position="134"/>
    </location>
</feature>
<evidence type="ECO:0000313" key="7">
    <source>
        <dbReference type="EMBL" id="MFC3913416.1"/>
    </source>
</evidence>
<dbReference type="GO" id="GO:0004177">
    <property type="term" value="F:aminopeptidase activity"/>
    <property type="evidence" value="ECO:0007669"/>
    <property type="project" value="UniProtKB-KW"/>
</dbReference>
<dbReference type="InterPro" id="IPR033740">
    <property type="entry name" value="Pept_M24B"/>
</dbReference>
<dbReference type="InterPro" id="IPR032416">
    <property type="entry name" value="Peptidase_M24_C"/>
</dbReference>
<feature type="domain" description="Peptidase M24 C-terminal" evidence="6">
    <location>
        <begin position="539"/>
        <end position="598"/>
    </location>
</feature>
<dbReference type="Gene3D" id="3.40.350.10">
    <property type="entry name" value="Creatinase/prolidase N-terminal domain"/>
    <property type="match status" value="2"/>
</dbReference>
<sequence length="598" mass="66849">MTNHELIANRIQALRGWMAEQNLDALIIPHDDDHLGEYLPAEAERLAWATGFTGSAGVAVLLADTAALFVDGRYTLQARQQAPEALFQHLHLIEQPHVEWLAEQLDRHQRVAIDPRLHSYSGYQKMKALLAQKEIELACLEENPIDAMWQDRPAPSKADVMMYDIAYTGQSSEAKREAIAGRLRQQGLDAALLTQSESINWLLNVRGRDIPCFPVVLCYAVIYSNVSVDFFVDTDKLDCNAFSQHVGNDVSVYPLEKLGDVLHRIGEDKLKILVDGDTSNAWSLRLLKSSGATLVQGQDPCTLPKACKNAVELEGMRLAHQKDAVAMCRFLAWLDRQVEKHTEGDEGTLADQLQRFREEQEHFVEPSFDSISALGPNAAMCHYHHTNGTPRALGQDGIYLIDSGGQYLEGTTDITRTVKVGEVDDDVKRQFTRVLKGHIAIDRVRFPKGTSGIQLDVLARLPLWQAGYNYDHGTGHGVGHFLSVHEGPQRIASKGSLVPLEPGMVLSNEPGYYREGAFGIRCENLVVVEPSEEPSEITMYRFRRLTLVPFDVRLIDKSLLSEDEIVWINSYHAEVREAVKAHLSDHEIGWLLQATAPI</sequence>
<keyword evidence="8" id="KW-1185">Reference proteome</keyword>
<evidence type="ECO:0000259" key="5">
    <source>
        <dbReference type="Pfam" id="PF01321"/>
    </source>
</evidence>